<reference evidence="1" key="1">
    <citation type="submission" date="2024-01" db="EMBL/GenBank/DDBJ databases">
        <title>Bank of Algae and Cyanobacteria of the Azores (BACA) strain genomes.</title>
        <authorList>
            <person name="Luz R."/>
            <person name="Cordeiro R."/>
            <person name="Fonseca A."/>
            <person name="Goncalves V."/>
        </authorList>
    </citation>
    <scope>NUCLEOTIDE SEQUENCE</scope>
    <source>
        <strain evidence="1">BACA0141</strain>
    </source>
</reference>
<name>A0AAW9Q6A3_9CYAN</name>
<dbReference type="Gene3D" id="1.10.10.10">
    <property type="entry name" value="Winged helix-like DNA-binding domain superfamily/Winged helix DNA-binding domain"/>
    <property type="match status" value="1"/>
</dbReference>
<dbReference type="RefSeq" id="WP_330484871.1">
    <property type="nucleotide sequence ID" value="NZ_JAZBJZ010000078.1"/>
</dbReference>
<dbReference type="InterPro" id="IPR036388">
    <property type="entry name" value="WH-like_DNA-bd_sf"/>
</dbReference>
<dbReference type="EMBL" id="JAZBJZ010000078">
    <property type="protein sequence ID" value="MEE3718438.1"/>
    <property type="molecule type" value="Genomic_DNA"/>
</dbReference>
<evidence type="ECO:0000313" key="2">
    <source>
        <dbReference type="Proteomes" id="UP001333818"/>
    </source>
</evidence>
<comment type="caution">
    <text evidence="1">The sequence shown here is derived from an EMBL/GenBank/DDBJ whole genome shotgun (WGS) entry which is preliminary data.</text>
</comment>
<evidence type="ECO:0000313" key="1">
    <source>
        <dbReference type="EMBL" id="MEE3718438.1"/>
    </source>
</evidence>
<gene>
    <name evidence="1" type="ORF">V2H45_16985</name>
</gene>
<dbReference type="PANTHER" id="PTHR34849:SF1">
    <property type="entry name" value="SLR0770 PROTEIN"/>
    <property type="match status" value="1"/>
</dbReference>
<accession>A0AAW9Q6A3</accession>
<dbReference type="SUPFAM" id="SSF46689">
    <property type="entry name" value="Homeodomain-like"/>
    <property type="match status" value="1"/>
</dbReference>
<keyword evidence="2" id="KW-1185">Reference proteome</keyword>
<protein>
    <submittedName>
        <fullName evidence="1">DUF433 domain-containing protein</fullName>
    </submittedName>
</protein>
<proteinExistence type="predicted"/>
<dbReference type="Proteomes" id="UP001333818">
    <property type="component" value="Unassembled WGS sequence"/>
</dbReference>
<dbReference type="AlphaFoldDB" id="A0AAW9Q6A3"/>
<dbReference type="InterPro" id="IPR009057">
    <property type="entry name" value="Homeodomain-like_sf"/>
</dbReference>
<dbReference type="InterPro" id="IPR007367">
    <property type="entry name" value="DUF433"/>
</dbReference>
<dbReference type="Pfam" id="PF04255">
    <property type="entry name" value="DUF433"/>
    <property type="match status" value="1"/>
</dbReference>
<dbReference type="PANTHER" id="PTHR34849">
    <property type="entry name" value="SSL5025 PROTEIN"/>
    <property type="match status" value="1"/>
</dbReference>
<sequence>MLVTSKEYIEVIADVRGGKPCVTGTRIAIEDVALMHLKMNYSLAEIAGKYDLKIASVYAAISYYFDHREEIDRRSQKEELLVIGLQKSYPSQIEERLKVLRGY</sequence>
<organism evidence="1 2">
    <name type="scientific">Tumidithrix elongata BACA0141</name>
    <dbReference type="NCBI Taxonomy" id="2716417"/>
    <lineage>
        <taxon>Bacteria</taxon>
        <taxon>Bacillati</taxon>
        <taxon>Cyanobacteriota</taxon>
        <taxon>Cyanophyceae</taxon>
        <taxon>Pseudanabaenales</taxon>
        <taxon>Pseudanabaenaceae</taxon>
        <taxon>Tumidithrix</taxon>
        <taxon>Tumidithrix elongata</taxon>
    </lineage>
</organism>